<dbReference type="GO" id="GO:0007283">
    <property type="term" value="P:spermatogenesis"/>
    <property type="evidence" value="ECO:0007669"/>
    <property type="project" value="InterPro"/>
</dbReference>
<feature type="compositionally biased region" description="Low complexity" evidence="3">
    <location>
        <begin position="238"/>
        <end position="254"/>
    </location>
</feature>
<feature type="region of interest" description="Disordered" evidence="3">
    <location>
        <begin position="388"/>
        <end position="431"/>
    </location>
</feature>
<evidence type="ECO:0000259" key="4">
    <source>
        <dbReference type="Pfam" id="PF14909"/>
    </source>
</evidence>
<evidence type="ECO:0000256" key="3">
    <source>
        <dbReference type="SAM" id="MobiDB-lite"/>
    </source>
</evidence>
<feature type="region of interest" description="Disordered" evidence="3">
    <location>
        <begin position="221"/>
        <end position="291"/>
    </location>
</feature>
<dbReference type="InterPro" id="IPR042769">
    <property type="entry name" value="SPATA6_fam"/>
</dbReference>
<sequence>MPQKALKVTVDLTIQAVTCPGTVLRDREDVYISIHFFGYQKRTLCLPPIFPLLFHQVIRFEKTFVNCIDPAHLALLLEDERILIELIQLNEDYSADGTVLAHFYEPAKEFLYPQHTLMSAYADSEREVLMQRTLWFSGIAPKLEFSCSTTVKDCSAARLSRYSELSAQQSTSDEDFLTVTTERPSRRRTRTKSYEDTTISWRSKSPSRSWKRERLGNTSLEDRPPFIIKRGNTHNRATSPSKSVSFSTSPSRPVSAPPPANGLTSSSSSSSSPTVRRRSPRRKASSGRSSSYISENDCRVCRIFKRYYGRRYWGHRKNFHPNHGIKIRPTKDSDTLVDEADLWLDRVAQSQVSDDTRDILDGMNDLSLTGRSLEPVAGLDVSYGRLPYSPRLSRSRSPSRSPRARTRSLSPITLSPRRRSRSPSPILNRSSLKDRYGDVDLDTSKLIHRRVRKALEHNFSSDSDVSSVTSEEALADLSASLRSENRESLRRSLLENSDRSISVHIDDGDFWSTRSSEFTGKTHRQLFDDTMSKIYRRLYRNIKDSA</sequence>
<dbReference type="RefSeq" id="XP_038068509.1">
    <property type="nucleotide sequence ID" value="XM_038212581.1"/>
</dbReference>
<dbReference type="GO" id="GO:0032027">
    <property type="term" value="F:myosin light chain binding"/>
    <property type="evidence" value="ECO:0007669"/>
    <property type="project" value="InterPro"/>
</dbReference>
<comment type="similarity">
    <text evidence="1">Belongs to the SPATA6 family.</text>
</comment>
<feature type="region of interest" description="Disordered" evidence="3">
    <location>
        <begin position="171"/>
        <end position="200"/>
    </location>
</feature>
<feature type="compositionally biased region" description="Basic residues" evidence="3">
    <location>
        <begin position="275"/>
        <end position="285"/>
    </location>
</feature>
<reference evidence="5" key="1">
    <citation type="submission" date="2022-11" db="UniProtKB">
        <authorList>
            <consortium name="EnsemblMetazoa"/>
        </authorList>
    </citation>
    <scope>IDENTIFICATION</scope>
</reference>
<dbReference type="AlphaFoldDB" id="A0A914AYB2"/>
<feature type="domain" description="Spermatogenesis-associated protein 6 N-terminal" evidence="4">
    <location>
        <begin position="10"/>
        <end position="151"/>
    </location>
</feature>
<dbReference type="Proteomes" id="UP000887568">
    <property type="component" value="Unplaced"/>
</dbReference>
<dbReference type="PANTHER" id="PTHR16435">
    <property type="entry name" value="SPERMATOGENESIS-ASSOCIATED PROTEIN 6 SPATA6"/>
    <property type="match status" value="1"/>
</dbReference>
<evidence type="ECO:0000313" key="5">
    <source>
        <dbReference type="EnsemblMetazoa" id="XP_038068509.1"/>
    </source>
</evidence>
<dbReference type="OrthoDB" id="5963614at2759"/>
<feature type="compositionally biased region" description="Low complexity" evidence="3">
    <location>
        <begin position="265"/>
        <end position="274"/>
    </location>
</feature>
<dbReference type="EnsemblMetazoa" id="XM_038212581.1">
    <property type="protein sequence ID" value="XP_038068509.1"/>
    <property type="gene ID" value="LOC119737920"/>
</dbReference>
<accession>A0A914AYB2</accession>
<proteinExistence type="inferred from homology"/>
<evidence type="ECO:0000256" key="1">
    <source>
        <dbReference type="ARBA" id="ARBA00006215"/>
    </source>
</evidence>
<dbReference type="PANTHER" id="PTHR16435:SF6">
    <property type="entry name" value="IP09370P"/>
    <property type="match status" value="1"/>
</dbReference>
<dbReference type="GO" id="GO:0120212">
    <property type="term" value="C:sperm head-tail coupling apparatus"/>
    <property type="evidence" value="ECO:0007669"/>
    <property type="project" value="InterPro"/>
</dbReference>
<evidence type="ECO:0000313" key="6">
    <source>
        <dbReference type="Proteomes" id="UP000887568"/>
    </source>
</evidence>
<name>A0A914AYB2_PATMI</name>
<organism evidence="5 6">
    <name type="scientific">Patiria miniata</name>
    <name type="common">Bat star</name>
    <name type="synonym">Asterina miniata</name>
    <dbReference type="NCBI Taxonomy" id="46514"/>
    <lineage>
        <taxon>Eukaryota</taxon>
        <taxon>Metazoa</taxon>
        <taxon>Echinodermata</taxon>
        <taxon>Eleutherozoa</taxon>
        <taxon>Asterozoa</taxon>
        <taxon>Asteroidea</taxon>
        <taxon>Valvatacea</taxon>
        <taxon>Valvatida</taxon>
        <taxon>Asterinidae</taxon>
        <taxon>Patiria</taxon>
    </lineage>
</organism>
<protein>
    <recommendedName>
        <fullName evidence="4">Spermatogenesis-associated protein 6 N-terminal domain-containing protein</fullName>
    </recommendedName>
</protein>
<keyword evidence="6" id="KW-1185">Reference proteome</keyword>
<dbReference type="Pfam" id="PF14909">
    <property type="entry name" value="SPATA6"/>
    <property type="match status" value="1"/>
</dbReference>
<keyword evidence="2" id="KW-0597">Phosphoprotein</keyword>
<dbReference type="GeneID" id="119737920"/>
<dbReference type="OMA" id="HGREFDD"/>
<dbReference type="InterPro" id="IPR032732">
    <property type="entry name" value="SPATA6_N"/>
</dbReference>
<evidence type="ECO:0000256" key="2">
    <source>
        <dbReference type="ARBA" id="ARBA00022553"/>
    </source>
</evidence>
<feature type="compositionally biased region" description="Low complexity" evidence="3">
    <location>
        <begin position="388"/>
        <end position="415"/>
    </location>
</feature>